<reference evidence="7" key="1">
    <citation type="submission" date="2014-07" db="EMBL/GenBank/DDBJ databases">
        <authorList>
            <person name="Martin A.A"/>
            <person name="De Silva N."/>
        </authorList>
    </citation>
    <scope>NUCLEOTIDE SEQUENCE</scope>
</reference>
<dbReference type="Gene3D" id="3.30.750.24">
    <property type="entry name" value="STAS domain"/>
    <property type="match status" value="1"/>
</dbReference>
<evidence type="ECO:0000256" key="4">
    <source>
        <dbReference type="ARBA" id="ARBA00023136"/>
    </source>
</evidence>
<keyword evidence="3 5" id="KW-1133">Transmembrane helix</keyword>
<feature type="transmembrane region" description="Helical" evidence="5">
    <location>
        <begin position="164"/>
        <end position="180"/>
    </location>
</feature>
<evidence type="ECO:0000313" key="7">
    <source>
        <dbReference type="Proteomes" id="UP000035680"/>
    </source>
</evidence>
<dbReference type="WBParaSite" id="SVE_0240100.1">
    <property type="protein sequence ID" value="SVE_0240100.1"/>
    <property type="gene ID" value="SVE_0240100"/>
</dbReference>
<evidence type="ECO:0000259" key="6">
    <source>
        <dbReference type="PROSITE" id="PS50801"/>
    </source>
</evidence>
<feature type="transmembrane region" description="Helical" evidence="5">
    <location>
        <begin position="6"/>
        <end position="27"/>
    </location>
</feature>
<proteinExistence type="predicted"/>
<name>A0A0K0F0T4_STRVS</name>
<evidence type="ECO:0000256" key="2">
    <source>
        <dbReference type="ARBA" id="ARBA00022692"/>
    </source>
</evidence>
<organism evidence="7 8">
    <name type="scientific">Strongyloides venezuelensis</name>
    <name type="common">Threadworm</name>
    <dbReference type="NCBI Taxonomy" id="75913"/>
    <lineage>
        <taxon>Eukaryota</taxon>
        <taxon>Metazoa</taxon>
        <taxon>Ecdysozoa</taxon>
        <taxon>Nematoda</taxon>
        <taxon>Chromadorea</taxon>
        <taxon>Rhabditida</taxon>
        <taxon>Tylenchina</taxon>
        <taxon>Panagrolaimomorpha</taxon>
        <taxon>Strongyloidoidea</taxon>
        <taxon>Strongyloididae</taxon>
        <taxon>Strongyloides</taxon>
    </lineage>
</organism>
<dbReference type="InterPro" id="IPR011547">
    <property type="entry name" value="SLC26A/SulP_dom"/>
</dbReference>
<dbReference type="Proteomes" id="UP000035680">
    <property type="component" value="Unassembled WGS sequence"/>
</dbReference>
<evidence type="ECO:0000313" key="8">
    <source>
        <dbReference type="WBParaSite" id="SVE_0240100.1"/>
    </source>
</evidence>
<dbReference type="Pfam" id="PF00916">
    <property type="entry name" value="Sulfate_transp"/>
    <property type="match status" value="1"/>
</dbReference>
<feature type="transmembrane region" description="Helical" evidence="5">
    <location>
        <begin position="123"/>
        <end position="143"/>
    </location>
</feature>
<evidence type="ECO:0000256" key="5">
    <source>
        <dbReference type="SAM" id="Phobius"/>
    </source>
</evidence>
<dbReference type="InterPro" id="IPR036513">
    <property type="entry name" value="STAS_dom_sf"/>
</dbReference>
<reference evidence="8" key="2">
    <citation type="submission" date="2015-08" db="UniProtKB">
        <authorList>
            <consortium name="WormBaseParasite"/>
        </authorList>
    </citation>
    <scope>IDENTIFICATION</scope>
</reference>
<evidence type="ECO:0000256" key="3">
    <source>
        <dbReference type="ARBA" id="ARBA00022989"/>
    </source>
</evidence>
<sequence>MAYAQLARLPSVVCLYSTFIPTLAYALLGTSKHISLGMIAILSLMVETAQQGYYTGYNLSSNNITRILNGELDPESLDLLTPLQITLSHGLWVIVKSQRQQLNELLTTIRFNYLYYNHPSDHIIGWTNIFEPLPLCVLSCIIVKALQTMLKQFLDIFNIYKKSLIVLSIWIVTFLGVILWEVSPGRLIGIGYALLTVIIRVQWLKTVMLAKIGKTYIYKDIRRYKASHGIPYVFIYRFDAPLIFINCENFKTKVNHLLDSSFIGSDMENNNDNQKKCIIFDCTGITSIDLMNVKCIKELYFDLKYLDDNLLFAGCKFPLLKMFEKCGTYEQISKDFFFPSIHDVVLYAEYFTKNQKSTTLVLDNE</sequence>
<dbReference type="GO" id="GO:0016020">
    <property type="term" value="C:membrane"/>
    <property type="evidence" value="ECO:0007669"/>
    <property type="project" value="UniProtKB-SubCell"/>
</dbReference>
<keyword evidence="4 5" id="KW-0472">Membrane</keyword>
<dbReference type="InterPro" id="IPR002645">
    <property type="entry name" value="STAS_dom"/>
</dbReference>
<dbReference type="SUPFAM" id="SSF52091">
    <property type="entry name" value="SpoIIaa-like"/>
    <property type="match status" value="1"/>
</dbReference>
<comment type="subcellular location">
    <subcellularLocation>
        <location evidence="1">Membrane</location>
        <topology evidence="1">Multi-pass membrane protein</topology>
    </subcellularLocation>
</comment>
<dbReference type="AlphaFoldDB" id="A0A0K0F0T4"/>
<dbReference type="PROSITE" id="PS50801">
    <property type="entry name" value="STAS"/>
    <property type="match status" value="1"/>
</dbReference>
<feature type="transmembrane region" description="Helical" evidence="5">
    <location>
        <begin position="186"/>
        <end position="204"/>
    </location>
</feature>
<dbReference type="PANTHER" id="PTHR11814">
    <property type="entry name" value="SULFATE TRANSPORTER"/>
    <property type="match status" value="1"/>
</dbReference>
<dbReference type="STRING" id="75913.A0A0K0F0T4"/>
<keyword evidence="7" id="KW-1185">Reference proteome</keyword>
<feature type="domain" description="STAS" evidence="6">
    <location>
        <begin position="223"/>
        <end position="348"/>
    </location>
</feature>
<evidence type="ECO:0000256" key="1">
    <source>
        <dbReference type="ARBA" id="ARBA00004141"/>
    </source>
</evidence>
<accession>A0A0K0F0T4</accession>
<keyword evidence="2 5" id="KW-0812">Transmembrane</keyword>
<dbReference type="InterPro" id="IPR001902">
    <property type="entry name" value="SLC26A/SulP_fam"/>
</dbReference>
<dbReference type="GO" id="GO:0055085">
    <property type="term" value="P:transmembrane transport"/>
    <property type="evidence" value="ECO:0007669"/>
    <property type="project" value="InterPro"/>
</dbReference>
<dbReference type="Pfam" id="PF01740">
    <property type="entry name" value="STAS"/>
    <property type="match status" value="1"/>
</dbReference>
<protein>
    <submittedName>
        <fullName evidence="8">FI18412p1 (inferred by orthology to a D. melanogaster protein)</fullName>
    </submittedName>
</protein>
<dbReference type="CDD" id="cd07042">
    <property type="entry name" value="STAS_SulP_like_sulfate_transporter"/>
    <property type="match status" value="1"/>
</dbReference>